<organism evidence="6 7">
    <name type="scientific">Dethiosulfatarculus sandiegensis</name>
    <dbReference type="NCBI Taxonomy" id="1429043"/>
    <lineage>
        <taxon>Bacteria</taxon>
        <taxon>Pseudomonadati</taxon>
        <taxon>Thermodesulfobacteriota</taxon>
        <taxon>Desulfarculia</taxon>
        <taxon>Desulfarculales</taxon>
        <taxon>Desulfarculaceae</taxon>
        <taxon>Dethiosulfatarculus</taxon>
    </lineage>
</organism>
<keyword evidence="7" id="KW-1185">Reference proteome</keyword>
<evidence type="ECO:0000259" key="5">
    <source>
        <dbReference type="PROSITE" id="PS50111"/>
    </source>
</evidence>
<dbReference type="EMBL" id="AZAC01000034">
    <property type="protein sequence ID" value="KIX12123.1"/>
    <property type="molecule type" value="Genomic_DNA"/>
</dbReference>
<dbReference type="InterPro" id="IPR051310">
    <property type="entry name" value="MCP_chemotaxis"/>
</dbReference>
<sequence>MLLILPVVVIAAVSTFTGKAGGQHEALKQLTCQREALKLHLNSQAILSQTMAAQAAFLKNPDQIKSSLKSISTLNSDSSSALAIIKPNQKPDILANSLGNALDSLLEDASAIKTDVLRVTADADRSPVAYRIAQMGSNGALFFAGALPVQLLDGLVLFSNKGELLFKSSGLPENAVSLLSEAGFNGSGSGQGQAEEWNAAWMPLAGGEYQAAYMTVQAAGENLSMPLVWAGLAGLILAAGLWFLLVKHSLGGFNQAQAGLNNVYKNLSGVIQEIGNSSQELAAGASQQAAAMEEISSALEEISSQAKQNADKSDAATGLVQDTAKQIEAAGTSMWELKQAMDRVTKGSDETADIVKGINEIAFQTSLLSLNAAVEAARAGEAGAGFSVVAEEVGRLASRASDAAKRTEELIQENTKHIKKSTELLKETDEGMYAVEEIANKLGVLVSEISEASKEQALGVVQAGQAVNEVDAVTQKTAASAEEAAAVSTEMTGQVDAMHNYLAQLAADDENAEKIVQYDTVVNNRIGKAKSLPKLR</sequence>
<keyword evidence="1" id="KW-0145">Chemotaxis</keyword>
<feature type="transmembrane region" description="Helical" evidence="4">
    <location>
        <begin position="227"/>
        <end position="246"/>
    </location>
</feature>
<keyword evidence="4" id="KW-0472">Membrane</keyword>
<keyword evidence="4" id="KW-0812">Transmembrane</keyword>
<name>A0A0D2HNI0_9BACT</name>
<dbReference type="GO" id="GO:0005886">
    <property type="term" value="C:plasma membrane"/>
    <property type="evidence" value="ECO:0007669"/>
    <property type="project" value="TreeGrafter"/>
</dbReference>
<keyword evidence="3" id="KW-0807">Transducer</keyword>
<evidence type="ECO:0000256" key="4">
    <source>
        <dbReference type="SAM" id="Phobius"/>
    </source>
</evidence>
<dbReference type="PANTHER" id="PTHR43531:SF11">
    <property type="entry name" value="METHYL-ACCEPTING CHEMOTAXIS PROTEIN 3"/>
    <property type="match status" value="1"/>
</dbReference>
<dbReference type="Proteomes" id="UP000032233">
    <property type="component" value="Unassembled WGS sequence"/>
</dbReference>
<keyword evidence="4" id="KW-1133">Transmembrane helix</keyword>
<dbReference type="RefSeq" id="WP_056009659.1">
    <property type="nucleotide sequence ID" value="NZ_AZAC01000034.1"/>
</dbReference>
<evidence type="ECO:0000313" key="6">
    <source>
        <dbReference type="EMBL" id="KIX12123.1"/>
    </source>
</evidence>
<dbReference type="Pfam" id="PF00015">
    <property type="entry name" value="MCPsignal"/>
    <property type="match status" value="1"/>
</dbReference>
<accession>A0A0D2HNI0</accession>
<reference evidence="6 7" key="1">
    <citation type="submission" date="2013-11" db="EMBL/GenBank/DDBJ databases">
        <title>Metagenomic analysis of a methanogenic consortium involved in long chain n-alkane degradation.</title>
        <authorList>
            <person name="Davidova I.A."/>
            <person name="Callaghan A.V."/>
            <person name="Wawrik B."/>
            <person name="Pruitt S."/>
            <person name="Marks C."/>
            <person name="Duncan K.E."/>
            <person name="Suflita J.M."/>
        </authorList>
    </citation>
    <scope>NUCLEOTIDE SEQUENCE [LARGE SCALE GENOMIC DNA]</scope>
    <source>
        <strain evidence="6 7">SPR</strain>
    </source>
</reference>
<comment type="caution">
    <text evidence="6">The sequence shown here is derived from an EMBL/GenBank/DDBJ whole genome shotgun (WGS) entry which is preliminary data.</text>
</comment>
<dbReference type="PANTHER" id="PTHR43531">
    <property type="entry name" value="PROTEIN ICFG"/>
    <property type="match status" value="1"/>
</dbReference>
<dbReference type="PROSITE" id="PS50111">
    <property type="entry name" value="CHEMOTAXIS_TRANSDUC_2"/>
    <property type="match status" value="1"/>
</dbReference>
<dbReference type="InterPro" id="IPR004089">
    <property type="entry name" value="MCPsignal_dom"/>
</dbReference>
<dbReference type="AlphaFoldDB" id="A0A0D2HNI0"/>
<gene>
    <name evidence="6" type="ORF">X474_20235</name>
</gene>
<protein>
    <submittedName>
        <fullName evidence="6">Chemotaxis sensory transducer</fullName>
    </submittedName>
</protein>
<dbReference type="SUPFAM" id="SSF58104">
    <property type="entry name" value="Methyl-accepting chemotaxis protein (MCP) signaling domain"/>
    <property type="match status" value="1"/>
</dbReference>
<dbReference type="GO" id="GO:0006935">
    <property type="term" value="P:chemotaxis"/>
    <property type="evidence" value="ECO:0007669"/>
    <property type="project" value="UniProtKB-KW"/>
</dbReference>
<dbReference type="SMART" id="SM00283">
    <property type="entry name" value="MA"/>
    <property type="match status" value="1"/>
</dbReference>
<evidence type="ECO:0000256" key="1">
    <source>
        <dbReference type="ARBA" id="ARBA00022500"/>
    </source>
</evidence>
<evidence type="ECO:0000256" key="3">
    <source>
        <dbReference type="PROSITE-ProRule" id="PRU00284"/>
    </source>
</evidence>
<dbReference type="InParanoid" id="A0A0D2HNI0"/>
<proteinExistence type="inferred from homology"/>
<dbReference type="OrthoDB" id="5415757at2"/>
<comment type="similarity">
    <text evidence="2">Belongs to the methyl-accepting chemotaxis (MCP) protein family.</text>
</comment>
<dbReference type="GO" id="GO:0007165">
    <property type="term" value="P:signal transduction"/>
    <property type="evidence" value="ECO:0007669"/>
    <property type="project" value="UniProtKB-KW"/>
</dbReference>
<dbReference type="GO" id="GO:0004888">
    <property type="term" value="F:transmembrane signaling receptor activity"/>
    <property type="evidence" value="ECO:0007669"/>
    <property type="project" value="TreeGrafter"/>
</dbReference>
<evidence type="ECO:0000313" key="7">
    <source>
        <dbReference type="Proteomes" id="UP000032233"/>
    </source>
</evidence>
<dbReference type="Gene3D" id="1.10.287.950">
    <property type="entry name" value="Methyl-accepting chemotaxis protein"/>
    <property type="match status" value="1"/>
</dbReference>
<dbReference type="STRING" id="1429043.X474_20235"/>
<evidence type="ECO:0000256" key="2">
    <source>
        <dbReference type="ARBA" id="ARBA00029447"/>
    </source>
</evidence>
<feature type="domain" description="Methyl-accepting transducer" evidence="5">
    <location>
        <begin position="263"/>
        <end position="492"/>
    </location>
</feature>